<accession>A0A7C1JKL3</accession>
<comment type="similarity">
    <text evidence="2">Belongs to the GtrA family.</text>
</comment>
<comment type="caution">
    <text evidence="8">The sequence shown here is derived from an EMBL/GenBank/DDBJ whole genome shotgun (WGS) entry which is preliminary data.</text>
</comment>
<dbReference type="InterPro" id="IPR007267">
    <property type="entry name" value="GtrA_DPMS_TM"/>
</dbReference>
<dbReference type="PANTHER" id="PTHR38459">
    <property type="entry name" value="PROPHAGE BACTOPRENOL-LINKED GLUCOSE TRANSLOCASE HOMOLOG"/>
    <property type="match status" value="1"/>
</dbReference>
<proteinExistence type="inferred from homology"/>
<comment type="subcellular location">
    <subcellularLocation>
        <location evidence="1">Membrane</location>
        <topology evidence="1">Multi-pass membrane protein</topology>
    </subcellularLocation>
</comment>
<evidence type="ECO:0000256" key="1">
    <source>
        <dbReference type="ARBA" id="ARBA00004141"/>
    </source>
</evidence>
<evidence type="ECO:0000256" key="2">
    <source>
        <dbReference type="ARBA" id="ARBA00009399"/>
    </source>
</evidence>
<sequence>MPDFIRGLPLNALHSLPLSDSNRREVKRFIKFAMVGTAGMVTHMTLFNILMLGLRLDPRLANAIGFVAAVMQNFTLNRRWTFPESRSREAGLQLGQFALVSVIGLLINSAVFWAVSHGLDTFWATLIAEPTLAHAINNNFALATAIGVVLFWNFTANRLWTFRTRV</sequence>
<dbReference type="InterPro" id="IPR051401">
    <property type="entry name" value="GtrA_CellWall_Glycosyl"/>
</dbReference>
<feature type="transmembrane region" description="Helical" evidence="6">
    <location>
        <begin position="135"/>
        <end position="155"/>
    </location>
</feature>
<organism evidence="8">
    <name type="scientific">Caldilinea aerophila</name>
    <dbReference type="NCBI Taxonomy" id="133453"/>
    <lineage>
        <taxon>Bacteria</taxon>
        <taxon>Bacillati</taxon>
        <taxon>Chloroflexota</taxon>
        <taxon>Caldilineae</taxon>
        <taxon>Caldilineales</taxon>
        <taxon>Caldilineaceae</taxon>
        <taxon>Caldilinea</taxon>
    </lineage>
</organism>
<evidence type="ECO:0000313" key="8">
    <source>
        <dbReference type="EMBL" id="HDX31926.1"/>
    </source>
</evidence>
<protein>
    <submittedName>
        <fullName evidence="8">GtrA family protein</fullName>
    </submittedName>
</protein>
<evidence type="ECO:0000259" key="7">
    <source>
        <dbReference type="Pfam" id="PF04138"/>
    </source>
</evidence>
<dbReference type="GO" id="GO:0005886">
    <property type="term" value="C:plasma membrane"/>
    <property type="evidence" value="ECO:0007669"/>
    <property type="project" value="TreeGrafter"/>
</dbReference>
<keyword evidence="4 6" id="KW-1133">Transmembrane helix</keyword>
<feature type="transmembrane region" description="Helical" evidence="6">
    <location>
        <begin position="32"/>
        <end position="54"/>
    </location>
</feature>
<dbReference type="GO" id="GO:0000271">
    <property type="term" value="P:polysaccharide biosynthetic process"/>
    <property type="evidence" value="ECO:0007669"/>
    <property type="project" value="InterPro"/>
</dbReference>
<evidence type="ECO:0000256" key="6">
    <source>
        <dbReference type="SAM" id="Phobius"/>
    </source>
</evidence>
<dbReference type="PANTHER" id="PTHR38459:SF1">
    <property type="entry name" value="PROPHAGE BACTOPRENOL-LINKED GLUCOSE TRANSLOCASE HOMOLOG"/>
    <property type="match status" value="1"/>
</dbReference>
<feature type="transmembrane region" description="Helical" evidence="6">
    <location>
        <begin position="60"/>
        <end position="76"/>
    </location>
</feature>
<dbReference type="Pfam" id="PF04138">
    <property type="entry name" value="GtrA_DPMS_TM"/>
    <property type="match status" value="1"/>
</dbReference>
<evidence type="ECO:0000256" key="3">
    <source>
        <dbReference type="ARBA" id="ARBA00022692"/>
    </source>
</evidence>
<feature type="domain" description="GtrA/DPMS transmembrane" evidence="7">
    <location>
        <begin position="31"/>
        <end position="162"/>
    </location>
</feature>
<reference evidence="8" key="1">
    <citation type="journal article" date="2020" name="mSystems">
        <title>Genome- and Community-Level Interaction Insights into Carbon Utilization and Element Cycling Functions of Hydrothermarchaeota in Hydrothermal Sediment.</title>
        <authorList>
            <person name="Zhou Z."/>
            <person name="Liu Y."/>
            <person name="Xu W."/>
            <person name="Pan J."/>
            <person name="Luo Z.H."/>
            <person name="Li M."/>
        </authorList>
    </citation>
    <scope>NUCLEOTIDE SEQUENCE [LARGE SCALE GENOMIC DNA]</scope>
    <source>
        <strain evidence="8">SpSt-289</strain>
    </source>
</reference>
<name>A0A7C1JKL3_9CHLR</name>
<dbReference type="EMBL" id="DSMG01000102">
    <property type="protein sequence ID" value="HDX31926.1"/>
    <property type="molecule type" value="Genomic_DNA"/>
</dbReference>
<evidence type="ECO:0000256" key="4">
    <source>
        <dbReference type="ARBA" id="ARBA00022989"/>
    </source>
</evidence>
<feature type="transmembrane region" description="Helical" evidence="6">
    <location>
        <begin position="97"/>
        <end position="115"/>
    </location>
</feature>
<keyword evidence="5 6" id="KW-0472">Membrane</keyword>
<dbReference type="AlphaFoldDB" id="A0A7C1JKL3"/>
<keyword evidence="3 6" id="KW-0812">Transmembrane</keyword>
<gene>
    <name evidence="8" type="ORF">ENQ20_10615</name>
</gene>
<evidence type="ECO:0000256" key="5">
    <source>
        <dbReference type="ARBA" id="ARBA00023136"/>
    </source>
</evidence>